<sequence length="115" mass="12214">MHLLFVDDNRACVETLVDIASGLGHTSAVAHDGAGCLALASREHFDSIFLDISLPDSDGREICTAIRAAGPNSGARIIAMTGHTDFVATSGETRFDGFLLKPISLQALELFLLSR</sequence>
<keyword evidence="4" id="KW-0808">Transferase</keyword>
<proteinExistence type="predicted"/>
<dbReference type="PANTHER" id="PTHR44591">
    <property type="entry name" value="STRESS RESPONSE REGULATOR PROTEIN 1"/>
    <property type="match status" value="1"/>
</dbReference>
<feature type="modified residue" description="4-aspartylphosphate" evidence="2">
    <location>
        <position position="51"/>
    </location>
</feature>
<evidence type="ECO:0000256" key="2">
    <source>
        <dbReference type="PROSITE-ProRule" id="PRU00169"/>
    </source>
</evidence>
<dbReference type="RefSeq" id="WP_061178968.1">
    <property type="nucleotide sequence ID" value="NZ_FCOE02000036.1"/>
</dbReference>
<evidence type="ECO:0000259" key="3">
    <source>
        <dbReference type="PROSITE" id="PS50110"/>
    </source>
</evidence>
<comment type="caution">
    <text evidence="4">The sequence shown here is derived from an EMBL/GenBank/DDBJ whole genome shotgun (WGS) entry which is preliminary data.</text>
</comment>
<name>A0A158DCT2_9BURK</name>
<feature type="domain" description="Response regulatory" evidence="3">
    <location>
        <begin position="2"/>
        <end position="115"/>
    </location>
</feature>
<dbReference type="SMART" id="SM00448">
    <property type="entry name" value="REC"/>
    <property type="match status" value="1"/>
</dbReference>
<keyword evidence="1 2" id="KW-0597">Phosphoprotein</keyword>
<evidence type="ECO:0000256" key="1">
    <source>
        <dbReference type="ARBA" id="ARBA00022553"/>
    </source>
</evidence>
<dbReference type="PANTHER" id="PTHR44591:SF3">
    <property type="entry name" value="RESPONSE REGULATORY DOMAIN-CONTAINING PROTEIN"/>
    <property type="match status" value="1"/>
</dbReference>
<dbReference type="Proteomes" id="UP000054911">
    <property type="component" value="Unassembled WGS sequence"/>
</dbReference>
<dbReference type="InterPro" id="IPR011006">
    <property type="entry name" value="CheY-like_superfamily"/>
</dbReference>
<dbReference type="SUPFAM" id="SSF52172">
    <property type="entry name" value="CheY-like"/>
    <property type="match status" value="1"/>
</dbReference>
<dbReference type="GO" id="GO:0016301">
    <property type="term" value="F:kinase activity"/>
    <property type="evidence" value="ECO:0007669"/>
    <property type="project" value="UniProtKB-KW"/>
</dbReference>
<keyword evidence="4" id="KW-0418">Kinase</keyword>
<reference evidence="4" key="1">
    <citation type="submission" date="2016-01" db="EMBL/GenBank/DDBJ databases">
        <authorList>
            <person name="Peeters C."/>
        </authorList>
    </citation>
    <scope>NUCLEOTIDE SEQUENCE [LARGE SCALE GENOMIC DNA]</scope>
    <source>
        <strain evidence="4">LMG 29323</strain>
    </source>
</reference>
<keyword evidence="5" id="KW-1185">Reference proteome</keyword>
<dbReference type="STRING" id="1777141.AWB80_06677"/>
<dbReference type="PROSITE" id="PS50110">
    <property type="entry name" value="RESPONSE_REGULATORY"/>
    <property type="match status" value="1"/>
</dbReference>
<dbReference type="InterPro" id="IPR050595">
    <property type="entry name" value="Bact_response_regulator"/>
</dbReference>
<dbReference type="InterPro" id="IPR001789">
    <property type="entry name" value="Sig_transdc_resp-reg_receiver"/>
</dbReference>
<dbReference type="OrthoDB" id="9134602at2"/>
<dbReference type="GO" id="GO:0000160">
    <property type="term" value="P:phosphorelay signal transduction system"/>
    <property type="evidence" value="ECO:0007669"/>
    <property type="project" value="InterPro"/>
</dbReference>
<organism evidence="4 5">
    <name type="scientific">Caballeronia pedi</name>
    <dbReference type="NCBI Taxonomy" id="1777141"/>
    <lineage>
        <taxon>Bacteria</taxon>
        <taxon>Pseudomonadati</taxon>
        <taxon>Pseudomonadota</taxon>
        <taxon>Betaproteobacteria</taxon>
        <taxon>Burkholderiales</taxon>
        <taxon>Burkholderiaceae</taxon>
        <taxon>Caballeronia</taxon>
    </lineage>
</organism>
<evidence type="ECO:0000313" key="4">
    <source>
        <dbReference type="EMBL" id="SAK92442.1"/>
    </source>
</evidence>
<dbReference type="Gene3D" id="3.40.50.2300">
    <property type="match status" value="1"/>
</dbReference>
<dbReference type="Pfam" id="PF00072">
    <property type="entry name" value="Response_reg"/>
    <property type="match status" value="1"/>
</dbReference>
<gene>
    <name evidence="4" type="ORF">AWB80_06677</name>
</gene>
<dbReference type="EMBL" id="FCOE02000036">
    <property type="protein sequence ID" value="SAK92442.1"/>
    <property type="molecule type" value="Genomic_DNA"/>
</dbReference>
<accession>A0A158DCT2</accession>
<dbReference type="AlphaFoldDB" id="A0A158DCT2"/>
<dbReference type="CDD" id="cd17546">
    <property type="entry name" value="REC_hyHK_CKI1_RcsC-like"/>
    <property type="match status" value="1"/>
</dbReference>
<protein>
    <submittedName>
        <fullName evidence="4">PAS/PAC sensor hybrid histidine kinase</fullName>
    </submittedName>
</protein>
<evidence type="ECO:0000313" key="5">
    <source>
        <dbReference type="Proteomes" id="UP000054911"/>
    </source>
</evidence>